<evidence type="ECO:0000256" key="7">
    <source>
        <dbReference type="RuleBase" id="RU363032"/>
    </source>
</evidence>
<name>W4L805_ENTF1</name>
<feature type="transmembrane region" description="Helical" evidence="7">
    <location>
        <begin position="154"/>
        <end position="176"/>
    </location>
</feature>
<protein>
    <recommendedName>
        <fullName evidence="8">ABC transmembrane type-1 domain-containing protein</fullName>
    </recommendedName>
</protein>
<keyword evidence="3" id="KW-1003">Cell membrane</keyword>
<dbReference type="PROSITE" id="PS50928">
    <property type="entry name" value="ABC_TM1"/>
    <property type="match status" value="1"/>
</dbReference>
<dbReference type="InterPro" id="IPR050809">
    <property type="entry name" value="UgpAE/MalFG_permease"/>
</dbReference>
<comment type="subcellular location">
    <subcellularLocation>
        <location evidence="1 7">Cell membrane</location>
        <topology evidence="1 7">Multi-pass membrane protein</topology>
    </subcellularLocation>
</comment>
<gene>
    <name evidence="9" type="ORF">ETSY1_37725</name>
</gene>
<keyword evidence="6 7" id="KW-0472">Membrane</keyword>
<dbReference type="Pfam" id="PF00528">
    <property type="entry name" value="BPD_transp_1"/>
    <property type="match status" value="1"/>
</dbReference>
<dbReference type="PANTHER" id="PTHR43227:SF8">
    <property type="entry name" value="DIACETYLCHITOBIOSE UPTAKE SYSTEM PERMEASE PROTEIN DASB"/>
    <property type="match status" value="1"/>
</dbReference>
<comment type="caution">
    <text evidence="9">The sequence shown here is derived from an EMBL/GenBank/DDBJ whole genome shotgun (WGS) entry which is preliminary data.</text>
</comment>
<accession>W4L805</accession>
<keyword evidence="5 7" id="KW-1133">Transmembrane helix</keyword>
<organism evidence="9 10">
    <name type="scientific">Entotheonella factor</name>
    <dbReference type="NCBI Taxonomy" id="1429438"/>
    <lineage>
        <taxon>Bacteria</taxon>
        <taxon>Pseudomonadati</taxon>
        <taxon>Nitrospinota/Tectimicrobiota group</taxon>
        <taxon>Candidatus Tectimicrobiota</taxon>
        <taxon>Candidatus Entotheonellia</taxon>
        <taxon>Candidatus Entotheonellales</taxon>
        <taxon>Candidatus Entotheonellaceae</taxon>
        <taxon>Candidatus Entotheonella</taxon>
    </lineage>
</organism>
<evidence type="ECO:0000256" key="6">
    <source>
        <dbReference type="ARBA" id="ARBA00023136"/>
    </source>
</evidence>
<sequence length="293" mass="33759">MGLNDTRTGILLILPTVLLLCLLILFPILYNIWISFYAKHAFLPMQSWVQFGNYLDLLVDEQFWISVKLSFIFTATSTAFQIVLGVAVALLLQQRFVGRLFARGVILFPYMLPTIVSIVLWKWVLNDQYGIVNYLLQAWHIIKQPIVWISPSNMMGTLVTVSIWTYFPFVVINVLARLQVIPTQLYEAAKVDGASAFRRFIHVTLPQLKEVLFVVILLRGIWMFTKFDIVWLWAGDFGGLGEGVRTLPLYTYMKTFGQYQVGMGAALANIMFMMLMIAVTIYFRVFRRDEELV</sequence>
<evidence type="ECO:0000313" key="10">
    <source>
        <dbReference type="Proteomes" id="UP000019141"/>
    </source>
</evidence>
<dbReference type="AlphaFoldDB" id="W4L805"/>
<keyword evidence="4 7" id="KW-0812">Transmembrane</keyword>
<keyword evidence="2 7" id="KW-0813">Transport</keyword>
<dbReference type="Gene3D" id="1.10.3720.10">
    <property type="entry name" value="MetI-like"/>
    <property type="match status" value="1"/>
</dbReference>
<reference evidence="9 10" key="1">
    <citation type="journal article" date="2014" name="Nature">
        <title>An environmental bacterial taxon with a large and distinct metabolic repertoire.</title>
        <authorList>
            <person name="Wilson M.C."/>
            <person name="Mori T."/>
            <person name="Ruckert C."/>
            <person name="Uria A.R."/>
            <person name="Helf M.J."/>
            <person name="Takada K."/>
            <person name="Gernert C."/>
            <person name="Steffens U.A."/>
            <person name="Heycke N."/>
            <person name="Schmitt S."/>
            <person name="Rinke C."/>
            <person name="Helfrich E.J."/>
            <person name="Brachmann A.O."/>
            <person name="Gurgui C."/>
            <person name="Wakimoto T."/>
            <person name="Kracht M."/>
            <person name="Crusemann M."/>
            <person name="Hentschel U."/>
            <person name="Abe I."/>
            <person name="Matsunaga S."/>
            <person name="Kalinowski J."/>
            <person name="Takeyama H."/>
            <person name="Piel J."/>
        </authorList>
    </citation>
    <scope>NUCLEOTIDE SEQUENCE [LARGE SCALE GENOMIC DNA]</scope>
    <source>
        <strain evidence="10">TSY1</strain>
    </source>
</reference>
<evidence type="ECO:0000256" key="4">
    <source>
        <dbReference type="ARBA" id="ARBA00022692"/>
    </source>
</evidence>
<feature type="transmembrane region" description="Helical" evidence="7">
    <location>
        <begin position="259"/>
        <end position="283"/>
    </location>
</feature>
<feature type="transmembrane region" description="Helical" evidence="7">
    <location>
        <begin position="211"/>
        <end position="234"/>
    </location>
</feature>
<evidence type="ECO:0000259" key="8">
    <source>
        <dbReference type="PROSITE" id="PS50928"/>
    </source>
</evidence>
<keyword evidence="10" id="KW-1185">Reference proteome</keyword>
<dbReference type="GO" id="GO:0055085">
    <property type="term" value="P:transmembrane transport"/>
    <property type="evidence" value="ECO:0007669"/>
    <property type="project" value="InterPro"/>
</dbReference>
<evidence type="ECO:0000313" key="9">
    <source>
        <dbReference type="EMBL" id="ETW93785.1"/>
    </source>
</evidence>
<comment type="similarity">
    <text evidence="7">Belongs to the binding-protein-dependent transport system permease family.</text>
</comment>
<dbReference type="InterPro" id="IPR035906">
    <property type="entry name" value="MetI-like_sf"/>
</dbReference>
<dbReference type="HOGENOM" id="CLU_016047_0_3_7"/>
<feature type="domain" description="ABC transmembrane type-1" evidence="8">
    <location>
        <begin position="67"/>
        <end position="282"/>
    </location>
</feature>
<dbReference type="CDD" id="cd06261">
    <property type="entry name" value="TM_PBP2"/>
    <property type="match status" value="1"/>
</dbReference>
<proteinExistence type="inferred from homology"/>
<evidence type="ECO:0000256" key="2">
    <source>
        <dbReference type="ARBA" id="ARBA00022448"/>
    </source>
</evidence>
<dbReference type="SUPFAM" id="SSF161098">
    <property type="entry name" value="MetI-like"/>
    <property type="match status" value="1"/>
</dbReference>
<dbReference type="EMBL" id="AZHW01001174">
    <property type="protein sequence ID" value="ETW93785.1"/>
    <property type="molecule type" value="Genomic_DNA"/>
</dbReference>
<feature type="transmembrane region" description="Helical" evidence="7">
    <location>
        <begin position="12"/>
        <end position="38"/>
    </location>
</feature>
<evidence type="ECO:0000256" key="3">
    <source>
        <dbReference type="ARBA" id="ARBA00022475"/>
    </source>
</evidence>
<dbReference type="PANTHER" id="PTHR43227">
    <property type="entry name" value="BLL4140 PROTEIN"/>
    <property type="match status" value="1"/>
</dbReference>
<evidence type="ECO:0000256" key="1">
    <source>
        <dbReference type="ARBA" id="ARBA00004651"/>
    </source>
</evidence>
<evidence type="ECO:0000256" key="5">
    <source>
        <dbReference type="ARBA" id="ARBA00022989"/>
    </source>
</evidence>
<dbReference type="InterPro" id="IPR000515">
    <property type="entry name" value="MetI-like"/>
</dbReference>
<dbReference type="GO" id="GO:0005886">
    <property type="term" value="C:plasma membrane"/>
    <property type="evidence" value="ECO:0007669"/>
    <property type="project" value="UniProtKB-SubCell"/>
</dbReference>
<feature type="transmembrane region" description="Helical" evidence="7">
    <location>
        <begin position="104"/>
        <end position="124"/>
    </location>
</feature>
<dbReference type="Proteomes" id="UP000019141">
    <property type="component" value="Unassembled WGS sequence"/>
</dbReference>
<feature type="transmembrane region" description="Helical" evidence="7">
    <location>
        <begin position="71"/>
        <end position="92"/>
    </location>
</feature>